<organism evidence="2">
    <name type="scientific">Spironucleus salmonicida</name>
    <dbReference type="NCBI Taxonomy" id="348837"/>
    <lineage>
        <taxon>Eukaryota</taxon>
        <taxon>Metamonada</taxon>
        <taxon>Diplomonadida</taxon>
        <taxon>Hexamitidae</taxon>
        <taxon>Hexamitinae</taxon>
        <taxon>Spironucleus</taxon>
    </lineage>
</organism>
<dbReference type="VEuPathDB" id="GiardiaDB:SS50377_22747"/>
<accession>V6LXC2</accession>
<keyword evidence="1" id="KW-0472">Membrane</keyword>
<dbReference type="EMBL" id="KI545974">
    <property type="protein sequence ID" value="EST48898.1"/>
    <property type="molecule type" value="Genomic_DNA"/>
</dbReference>
<name>V6LXC2_9EUKA</name>
<evidence type="ECO:0000256" key="1">
    <source>
        <dbReference type="SAM" id="Phobius"/>
    </source>
</evidence>
<proteinExistence type="predicted"/>
<sequence>MRDGRSLKFELRQCFPAQQMRGGSLGSIRQLADQPAQNIILYEPRRWQLQDNSNICTSGVRSTPIQGGVYSQIVNVKCHQKRLVTAGGCGKDGLGLREKERNMVSSHLLVGFCVIISCIFQFTILKLYKCTVHQVYKNYFTTIQI</sequence>
<protein>
    <submittedName>
        <fullName evidence="2">Uncharacterized protein</fullName>
    </submittedName>
</protein>
<evidence type="ECO:0000313" key="2">
    <source>
        <dbReference type="EMBL" id="EST48898.1"/>
    </source>
</evidence>
<gene>
    <name evidence="2" type="ORF">SS50377_10869</name>
</gene>
<dbReference type="AlphaFoldDB" id="V6LXC2"/>
<feature type="transmembrane region" description="Helical" evidence="1">
    <location>
        <begin position="107"/>
        <end position="128"/>
    </location>
</feature>
<keyword evidence="1" id="KW-1133">Transmembrane helix</keyword>
<keyword evidence="1" id="KW-0812">Transmembrane</keyword>
<reference evidence="2" key="1">
    <citation type="journal article" date="2014" name="PLoS Genet.">
        <title>The Genome of Spironucleus salmonicida Highlights a Fish Pathogen Adapted to Fluctuating Environments.</title>
        <authorList>
            <person name="Xu F."/>
            <person name="Jerlstrom-Hultqvist J."/>
            <person name="Einarsson E."/>
            <person name="Astvaldsson A."/>
            <person name="Svard S.G."/>
            <person name="Andersson J.O."/>
        </authorList>
    </citation>
    <scope>NUCLEOTIDE SEQUENCE</scope>
</reference>